<evidence type="ECO:0000256" key="2">
    <source>
        <dbReference type="ARBA" id="ARBA00011738"/>
    </source>
</evidence>
<dbReference type="RefSeq" id="WP_289215301.1">
    <property type="nucleotide sequence ID" value="NZ_JAPVRC010000002.1"/>
</dbReference>
<evidence type="ECO:0000256" key="4">
    <source>
        <dbReference type="ARBA" id="ARBA00023002"/>
    </source>
</evidence>
<protein>
    <submittedName>
        <fullName evidence="6">NAD(P)/FAD-dependent oxidoreductase</fullName>
    </submittedName>
</protein>
<evidence type="ECO:0000256" key="3">
    <source>
        <dbReference type="ARBA" id="ARBA00022630"/>
    </source>
</evidence>
<dbReference type="PRINTS" id="PR00368">
    <property type="entry name" value="FADPNR"/>
</dbReference>
<gene>
    <name evidence="6" type="ORF">ACFQMN_18965</name>
</gene>
<keyword evidence="7" id="KW-1185">Reference proteome</keyword>
<dbReference type="PANTHER" id="PTHR48105">
    <property type="entry name" value="THIOREDOXIN REDUCTASE 1-RELATED-RELATED"/>
    <property type="match status" value="1"/>
</dbReference>
<accession>A0ABW2K9M8</accession>
<dbReference type="Proteomes" id="UP001596494">
    <property type="component" value="Unassembled WGS sequence"/>
</dbReference>
<feature type="domain" description="FAD/NAD(P)-binding" evidence="5">
    <location>
        <begin position="3"/>
        <end position="284"/>
    </location>
</feature>
<dbReference type="InterPro" id="IPR036188">
    <property type="entry name" value="FAD/NAD-bd_sf"/>
</dbReference>
<dbReference type="SUPFAM" id="SSF51905">
    <property type="entry name" value="FAD/NAD(P)-binding domain"/>
    <property type="match status" value="1"/>
</dbReference>
<dbReference type="PRINTS" id="PR00469">
    <property type="entry name" value="PNDRDTASEII"/>
</dbReference>
<comment type="subunit">
    <text evidence="2">Homodimer.</text>
</comment>
<keyword evidence="3" id="KW-0285">Flavoprotein</keyword>
<dbReference type="Pfam" id="PF07992">
    <property type="entry name" value="Pyr_redox_2"/>
    <property type="match status" value="1"/>
</dbReference>
<dbReference type="InterPro" id="IPR023753">
    <property type="entry name" value="FAD/NAD-binding_dom"/>
</dbReference>
<dbReference type="Gene3D" id="3.50.50.60">
    <property type="entry name" value="FAD/NAD(P)-binding domain"/>
    <property type="match status" value="2"/>
</dbReference>
<organism evidence="6 7">
    <name type="scientific">Halobacillus campisalis</name>
    <dbReference type="NCBI Taxonomy" id="435909"/>
    <lineage>
        <taxon>Bacteria</taxon>
        <taxon>Bacillati</taxon>
        <taxon>Bacillota</taxon>
        <taxon>Bacilli</taxon>
        <taxon>Bacillales</taxon>
        <taxon>Bacillaceae</taxon>
        <taxon>Halobacillus</taxon>
    </lineage>
</organism>
<comment type="cofactor">
    <cofactor evidence="1">
        <name>FAD</name>
        <dbReference type="ChEBI" id="CHEBI:57692"/>
    </cofactor>
</comment>
<comment type="caution">
    <text evidence="6">The sequence shown here is derived from an EMBL/GenBank/DDBJ whole genome shotgun (WGS) entry which is preliminary data.</text>
</comment>
<proteinExistence type="predicted"/>
<evidence type="ECO:0000313" key="7">
    <source>
        <dbReference type="Proteomes" id="UP001596494"/>
    </source>
</evidence>
<evidence type="ECO:0000256" key="1">
    <source>
        <dbReference type="ARBA" id="ARBA00001974"/>
    </source>
</evidence>
<dbReference type="InterPro" id="IPR050097">
    <property type="entry name" value="Ferredoxin-NADP_redctase_2"/>
</dbReference>
<evidence type="ECO:0000313" key="6">
    <source>
        <dbReference type="EMBL" id="MFC7322952.1"/>
    </source>
</evidence>
<sequence>MKYDCIIIGGGIAGLQASIQLGRYNRSVLVIDSDDGRSNRCLKYNNILGFPGGVSGPTLRNNGRLQAKESGVEFLFGEVTGLKRNKAFFSLKTACGLEYAAATVLLATGVKDHIPDIDGIQQCLGSSIYVCPDCDGYEITGKTTLIIGAGDAGASMTSTLLYWSDDLTYFNHGGGEISHVLFQHLEEEAVKVKNGTIKRIITNDGIFKGVEAADGSTIYAEKGFIAFGGNKVKTDLAVQAGAKLRKNKHIIVDPQTKMTSVKNLWAAGDASAHSELVTAAMGEGSIAAIWIQKELKKQR</sequence>
<name>A0ABW2K9M8_9BACI</name>
<dbReference type="EMBL" id="JBHTBY010000017">
    <property type="protein sequence ID" value="MFC7322952.1"/>
    <property type="molecule type" value="Genomic_DNA"/>
</dbReference>
<reference evidence="7" key="1">
    <citation type="journal article" date="2019" name="Int. J. Syst. Evol. Microbiol.">
        <title>The Global Catalogue of Microorganisms (GCM) 10K type strain sequencing project: providing services to taxonomists for standard genome sequencing and annotation.</title>
        <authorList>
            <consortium name="The Broad Institute Genomics Platform"/>
            <consortium name="The Broad Institute Genome Sequencing Center for Infectious Disease"/>
            <person name="Wu L."/>
            <person name="Ma J."/>
        </authorList>
    </citation>
    <scope>NUCLEOTIDE SEQUENCE [LARGE SCALE GENOMIC DNA]</scope>
    <source>
        <strain evidence="7">CCUG 73951</strain>
    </source>
</reference>
<keyword evidence="4" id="KW-0560">Oxidoreductase</keyword>
<evidence type="ECO:0000259" key="5">
    <source>
        <dbReference type="Pfam" id="PF07992"/>
    </source>
</evidence>